<keyword evidence="1" id="KW-0175">Coiled coil</keyword>
<gene>
    <name evidence="2" type="ORF">K05K4_49620</name>
</gene>
<proteinExistence type="predicted"/>
<keyword evidence="2" id="KW-0614">Plasmid</keyword>
<dbReference type="EMBL" id="CP017904">
    <property type="protein sequence ID" value="ARP21671.1"/>
    <property type="molecule type" value="Genomic_DNA"/>
</dbReference>
<name>A0A1W6UUS9_VIBAL</name>
<accession>A0A1W6UUS9</accession>
<sequence>MWKGFHVSYDQAVEMFYDQTALQQYLGNDPLIYTNKYKRVTYPTIQDAQEFYTRDQLAFYIKKEQEYLKQEALGISSFKKINSAIRSRINPTEDGIQNVGERPLSEMGRLTARSALQSPITDLNVKNRDELLSNTSNPNNKQVLRTNSTIPQESCDNHFSLGWMQSPIYQTQSDLWASIFTTETTEEQRNLIRKYNSHLNEPVVQGEIVVLLTSQPATTEEQSQLDELLENAQIASRELGKLLRDEVSTLHRHFDLLSHQIEQRILSDGLPSDYYAQVATGTGATATVVEQNLKNIQTVLEEINHLYVSQVAMASRTGGMNYGAFVSERAELFKKLDGSFAMLSKRSVQLPIYTQIKRNLNLSTKSVIHHADDILKSGYVKDLGKRIGNISIGISSARGLGYVGLIVGAASGVNNIYEACRVDSTGNCERTTAREVVGFFGGWHGGALGGSLGVAAATGALALVIGVSASAPLFAVAAIAGALGGSFIGGVIGSTVGKAFGDGLYYLYEAGGELIEYAEEVF</sequence>
<protein>
    <submittedName>
        <fullName evidence="2">Uncharacterized protein</fullName>
    </submittedName>
</protein>
<geneLocation type="plasmid" evidence="2">
    <name>pL289</name>
</geneLocation>
<dbReference type="RefSeq" id="WP_197693432.1">
    <property type="nucleotide sequence ID" value="NZ_CP017893.1"/>
</dbReference>
<evidence type="ECO:0000313" key="2">
    <source>
        <dbReference type="EMBL" id="ARP21671.1"/>
    </source>
</evidence>
<feature type="coiled-coil region" evidence="1">
    <location>
        <begin position="218"/>
        <end position="245"/>
    </location>
</feature>
<organism evidence="2">
    <name type="scientific">Vibrio alginolyticus</name>
    <dbReference type="NCBI Taxonomy" id="663"/>
    <lineage>
        <taxon>Bacteria</taxon>
        <taxon>Pseudomonadati</taxon>
        <taxon>Pseudomonadota</taxon>
        <taxon>Gammaproteobacteria</taxon>
        <taxon>Vibrionales</taxon>
        <taxon>Vibrionaceae</taxon>
        <taxon>Vibrio</taxon>
    </lineage>
</organism>
<dbReference type="AlphaFoldDB" id="A0A1W6UUS9"/>
<reference evidence="2" key="1">
    <citation type="submission" date="2016-10" db="EMBL/GenBank/DDBJ databases">
        <title>The High Quality Genome of Vibrio alginolyticus K01M1.</title>
        <authorList>
            <person name="Wendling C."/>
            <person name="Chibani C.M."/>
            <person name="Hertel R."/>
            <person name="Sproer C."/>
            <person name="Bunk B."/>
            <person name="Overmann J."/>
            <person name="Roth O."/>
            <person name="Liesegang H."/>
        </authorList>
    </citation>
    <scope>NUCLEOTIDE SEQUENCE</scope>
    <source>
        <strain evidence="2">K05K4</strain>
        <plasmid evidence="2">pL289</plasmid>
    </source>
</reference>
<evidence type="ECO:0000256" key="1">
    <source>
        <dbReference type="SAM" id="Coils"/>
    </source>
</evidence>